<protein>
    <submittedName>
        <fullName evidence="1">Uncharacterized protein</fullName>
    </submittedName>
</protein>
<comment type="caution">
    <text evidence="1">The sequence shown here is derived from an EMBL/GenBank/DDBJ whole genome shotgun (WGS) entry which is preliminary data.</text>
</comment>
<name>A0AAN8EX69_9EURO</name>
<gene>
    <name evidence="1" type="ORF">OHC33_003232</name>
</gene>
<dbReference type="EMBL" id="JAKLMC020000006">
    <property type="protein sequence ID" value="KAK5955591.1"/>
    <property type="molecule type" value="Genomic_DNA"/>
</dbReference>
<evidence type="ECO:0000313" key="1">
    <source>
        <dbReference type="EMBL" id="KAK5955591.1"/>
    </source>
</evidence>
<keyword evidence="2" id="KW-1185">Reference proteome</keyword>
<dbReference type="AlphaFoldDB" id="A0AAN8EX69"/>
<organism evidence="1 2">
    <name type="scientific">Knufia fluminis</name>
    <dbReference type="NCBI Taxonomy" id="191047"/>
    <lineage>
        <taxon>Eukaryota</taxon>
        <taxon>Fungi</taxon>
        <taxon>Dikarya</taxon>
        <taxon>Ascomycota</taxon>
        <taxon>Pezizomycotina</taxon>
        <taxon>Eurotiomycetes</taxon>
        <taxon>Chaetothyriomycetidae</taxon>
        <taxon>Chaetothyriales</taxon>
        <taxon>Trichomeriaceae</taxon>
        <taxon>Knufia</taxon>
    </lineage>
</organism>
<dbReference type="Proteomes" id="UP001316803">
    <property type="component" value="Unassembled WGS sequence"/>
</dbReference>
<reference evidence="1 2" key="1">
    <citation type="submission" date="2022-12" db="EMBL/GenBank/DDBJ databases">
        <title>Genomic features and morphological characterization of a novel Knufia sp. strain isolated from spacecraft assembly facility.</title>
        <authorList>
            <person name="Teixeira M."/>
            <person name="Chander A.M."/>
            <person name="Stajich J.E."/>
            <person name="Venkateswaran K."/>
        </authorList>
    </citation>
    <scope>NUCLEOTIDE SEQUENCE [LARGE SCALE GENOMIC DNA]</scope>
    <source>
        <strain evidence="1 2">FJI-L2-BK-P2</strain>
    </source>
</reference>
<sequence length="158" mass="18143">MATQFNPYYNSNQYKMQDNDAQPVTHYKFGLCAEAEIEGWTNDPASMNDVSGMFDPNYANIANCYNINGFGPVLKCVTHEDIYFLKDNLGLWYIVDAGEGGLIPWAYKEDLTEEDVLQLCSDLVWPRREVMLGKVQHPLSAEHRERMKKALEERAAQR</sequence>
<accession>A0AAN8EX69</accession>
<evidence type="ECO:0000313" key="2">
    <source>
        <dbReference type="Proteomes" id="UP001316803"/>
    </source>
</evidence>
<proteinExistence type="predicted"/>